<dbReference type="PANTHER" id="PTHR13794:SF58">
    <property type="entry name" value="MITOCHONDRIAL ENOLASE SUPERFAMILY MEMBER 1"/>
    <property type="match status" value="1"/>
</dbReference>
<protein>
    <submittedName>
        <fullName evidence="5">Mandelate racemase/muconate lactonizing protein</fullName>
    </submittedName>
</protein>
<dbReference type="SUPFAM" id="SSF51604">
    <property type="entry name" value="Enolase C-terminal domain-like"/>
    <property type="match status" value="1"/>
</dbReference>
<dbReference type="InterPro" id="IPR013342">
    <property type="entry name" value="Mandelate_racemase_C"/>
</dbReference>
<keyword evidence="3" id="KW-0460">Magnesium</keyword>
<evidence type="ECO:0000256" key="1">
    <source>
        <dbReference type="ARBA" id="ARBA00001946"/>
    </source>
</evidence>
<comment type="cofactor">
    <cofactor evidence="1">
        <name>Mg(2+)</name>
        <dbReference type="ChEBI" id="CHEBI:18420"/>
    </cofactor>
</comment>
<sequence length="377" mass="40155">MSIVEVRATAVRVPVARPTRISTRVLDKRDYVLVRVSAADREDVGIGYAYAGTNGGRLVADAVNDLLTPVLLGRAAGDIVGAWDVMYQESLLHGRRGAVIRALSAVDIALWDLAAKGADLPLASFLGGGLDPVPAYASGGYYIAEDGPWAEAVAAEIRGNVALGFTDHKIKVGGLPVVEDARRVTAAVEAMEGVGRLALDANNAYRSDTDARAALRAFEAAAHGHGLWWFEEPLSPDDLAGHARLRARCDTPIATGEIAATRWEFRDLIQAGAADVLQPDAGVLGGVTEYLRVAAAASTFGLPVAPHWHANLHAHLHAATTNALTVEHFDLDKDIYNFEMLLEPESRLVAADGHLQIPDRPGIGLVLREDLVARLTV</sequence>
<dbReference type="Gene3D" id="3.20.20.120">
    <property type="entry name" value="Enolase-like C-terminal domain"/>
    <property type="match status" value="1"/>
</dbReference>
<dbReference type="GO" id="GO:0000287">
    <property type="term" value="F:magnesium ion binding"/>
    <property type="evidence" value="ECO:0007669"/>
    <property type="project" value="TreeGrafter"/>
</dbReference>
<keyword evidence="2" id="KW-0479">Metal-binding</keyword>
<dbReference type="SFLD" id="SFLDS00001">
    <property type="entry name" value="Enolase"/>
    <property type="match status" value="1"/>
</dbReference>
<name>A0A2P2C9X1_9ZZZZ</name>
<dbReference type="InterPro" id="IPR036849">
    <property type="entry name" value="Enolase-like_C_sf"/>
</dbReference>
<evidence type="ECO:0000256" key="3">
    <source>
        <dbReference type="ARBA" id="ARBA00022842"/>
    </source>
</evidence>
<dbReference type="GO" id="GO:0016052">
    <property type="term" value="P:carbohydrate catabolic process"/>
    <property type="evidence" value="ECO:0007669"/>
    <property type="project" value="TreeGrafter"/>
</dbReference>
<dbReference type="InterPro" id="IPR013341">
    <property type="entry name" value="Mandelate_racemase_N_dom"/>
</dbReference>
<dbReference type="Pfam" id="PF13378">
    <property type="entry name" value="MR_MLE_C"/>
    <property type="match status" value="1"/>
</dbReference>
<dbReference type="GO" id="GO:0016836">
    <property type="term" value="F:hydro-lyase activity"/>
    <property type="evidence" value="ECO:0007669"/>
    <property type="project" value="TreeGrafter"/>
</dbReference>
<dbReference type="InterPro" id="IPR046945">
    <property type="entry name" value="RHMD-like"/>
</dbReference>
<dbReference type="AlphaFoldDB" id="A0A2P2C9X1"/>
<dbReference type="SFLD" id="SFLDG00179">
    <property type="entry name" value="mandelate_racemase"/>
    <property type="match status" value="1"/>
</dbReference>
<dbReference type="Gene3D" id="3.30.390.10">
    <property type="entry name" value="Enolase-like, N-terminal domain"/>
    <property type="match status" value="1"/>
</dbReference>
<dbReference type="InterPro" id="IPR029065">
    <property type="entry name" value="Enolase_C-like"/>
</dbReference>
<organism evidence="5">
    <name type="scientific">metagenome</name>
    <dbReference type="NCBI Taxonomy" id="256318"/>
    <lineage>
        <taxon>unclassified sequences</taxon>
        <taxon>metagenomes</taxon>
    </lineage>
</organism>
<dbReference type="InterPro" id="IPR029017">
    <property type="entry name" value="Enolase-like_N"/>
</dbReference>
<reference evidence="5" key="1">
    <citation type="submission" date="2015-08" db="EMBL/GenBank/DDBJ databases">
        <authorList>
            <person name="Babu N.S."/>
            <person name="Beckwith C.J."/>
            <person name="Beseler K.G."/>
            <person name="Brison A."/>
            <person name="Carone J.V."/>
            <person name="Caskin T.P."/>
            <person name="Diamond M."/>
            <person name="Durham M.E."/>
            <person name="Foxe J.M."/>
            <person name="Go M."/>
            <person name="Henderson B.A."/>
            <person name="Jones I.B."/>
            <person name="McGettigan J.A."/>
            <person name="Micheletti S.J."/>
            <person name="Nasrallah M.E."/>
            <person name="Ortiz D."/>
            <person name="Piller C.R."/>
            <person name="Privatt S.R."/>
            <person name="Schneider S.L."/>
            <person name="Sharp S."/>
            <person name="Smith T.C."/>
            <person name="Stanton J.D."/>
            <person name="Ullery H.E."/>
            <person name="Wilson R.J."/>
            <person name="Serrano M.G."/>
            <person name="Buck G."/>
            <person name="Lee V."/>
            <person name="Wang Y."/>
            <person name="Carvalho R."/>
            <person name="Voegtly L."/>
            <person name="Shi R."/>
            <person name="Duckworth R."/>
            <person name="Johnson A."/>
            <person name="Loviza R."/>
            <person name="Walstead R."/>
            <person name="Shah Z."/>
            <person name="Kiflezghi M."/>
            <person name="Wade K."/>
            <person name="Ball S.L."/>
            <person name="Bradley K.W."/>
            <person name="Asai D.J."/>
            <person name="Bowman C.A."/>
            <person name="Russell D.A."/>
            <person name="Pope W.H."/>
            <person name="Jacobs-Sera D."/>
            <person name="Hendrix R.W."/>
            <person name="Hatfull G.F."/>
        </authorList>
    </citation>
    <scope>NUCLEOTIDE SEQUENCE</scope>
</reference>
<dbReference type="Pfam" id="PF02746">
    <property type="entry name" value="MR_MLE_N"/>
    <property type="match status" value="1"/>
</dbReference>
<dbReference type="PANTHER" id="PTHR13794">
    <property type="entry name" value="ENOLASE SUPERFAMILY, MANDELATE RACEMASE"/>
    <property type="match status" value="1"/>
</dbReference>
<dbReference type="EMBL" id="CZKA01000050">
    <property type="protein sequence ID" value="CUR58795.1"/>
    <property type="molecule type" value="Genomic_DNA"/>
</dbReference>
<evidence type="ECO:0000256" key="2">
    <source>
        <dbReference type="ARBA" id="ARBA00022723"/>
    </source>
</evidence>
<feature type="domain" description="Mandelate racemase/muconate lactonizing enzyme C-terminal" evidence="4">
    <location>
        <begin position="150"/>
        <end position="252"/>
    </location>
</feature>
<evidence type="ECO:0000313" key="5">
    <source>
        <dbReference type="EMBL" id="CUR58795.1"/>
    </source>
</evidence>
<dbReference type="SMART" id="SM00922">
    <property type="entry name" value="MR_MLE"/>
    <property type="match status" value="1"/>
</dbReference>
<evidence type="ECO:0000259" key="4">
    <source>
        <dbReference type="SMART" id="SM00922"/>
    </source>
</evidence>
<proteinExistence type="predicted"/>
<accession>A0A2P2C9X1</accession>
<gene>
    <name evidence="5" type="ORF">NOCA2540048</name>
</gene>
<dbReference type="SUPFAM" id="SSF54826">
    <property type="entry name" value="Enolase N-terminal domain-like"/>
    <property type="match status" value="1"/>
</dbReference>
<dbReference type="CDD" id="cd03316">
    <property type="entry name" value="MR_like"/>
    <property type="match status" value="1"/>
</dbReference>